<keyword evidence="13" id="KW-0407">Ion channel</keyword>
<evidence type="ECO:0000256" key="13">
    <source>
        <dbReference type="ARBA" id="ARBA00023303"/>
    </source>
</evidence>
<dbReference type="InterPro" id="IPR004193">
    <property type="entry name" value="Glyco_hydro_13_N"/>
</dbReference>
<dbReference type="PANTHER" id="PTHR13018">
    <property type="entry name" value="PROBABLE MEMBRANE PROTEIN DUF221-RELATED"/>
    <property type="match status" value="1"/>
</dbReference>
<dbReference type="InterPro" id="IPR003864">
    <property type="entry name" value="CSC1/OSCA1-like_7TM"/>
</dbReference>
<feature type="transmembrane region" description="Helical" evidence="14">
    <location>
        <begin position="12"/>
        <end position="30"/>
    </location>
</feature>
<feature type="transmembrane region" description="Helical" evidence="14">
    <location>
        <begin position="101"/>
        <end position="125"/>
    </location>
</feature>
<dbReference type="PANTHER" id="PTHR13018:SF96">
    <property type="entry name" value="OS05G0393800 PROTEIN"/>
    <property type="match status" value="1"/>
</dbReference>
<comment type="subcellular location">
    <subcellularLocation>
        <location evidence="1">Membrane</location>
        <topology evidence="1">Multi-pass membrane protein</topology>
    </subcellularLocation>
    <subcellularLocation>
        <location evidence="2">Plastid</location>
        <location evidence="2">Chloroplast</location>
    </subcellularLocation>
</comment>
<dbReference type="InterPro" id="IPR044096">
    <property type="entry name" value="AmyAc_plant_ISA2"/>
</dbReference>
<dbReference type="Gene3D" id="3.20.20.80">
    <property type="entry name" value="Glycosidases"/>
    <property type="match status" value="1"/>
</dbReference>
<evidence type="ECO:0000256" key="10">
    <source>
        <dbReference type="ARBA" id="ARBA00022989"/>
    </source>
</evidence>
<keyword evidence="4" id="KW-0813">Transport</keyword>
<proteinExistence type="inferred from homology"/>
<evidence type="ECO:0000256" key="1">
    <source>
        <dbReference type="ARBA" id="ARBA00004141"/>
    </source>
</evidence>
<dbReference type="Gene3D" id="2.60.40.10">
    <property type="entry name" value="Immunoglobulins"/>
    <property type="match status" value="1"/>
</dbReference>
<dbReference type="SUPFAM" id="SSF51445">
    <property type="entry name" value="(Trans)glycosidases"/>
    <property type="match status" value="1"/>
</dbReference>
<evidence type="ECO:0000256" key="14">
    <source>
        <dbReference type="SAM" id="Phobius"/>
    </source>
</evidence>
<evidence type="ECO:0000256" key="5">
    <source>
        <dbReference type="ARBA" id="ARBA00022528"/>
    </source>
</evidence>
<evidence type="ECO:0000256" key="7">
    <source>
        <dbReference type="ARBA" id="ARBA00022692"/>
    </source>
</evidence>
<feature type="transmembrane region" description="Helical" evidence="14">
    <location>
        <begin position="571"/>
        <end position="600"/>
    </location>
</feature>
<evidence type="ECO:0000256" key="8">
    <source>
        <dbReference type="ARBA" id="ARBA00022837"/>
    </source>
</evidence>
<comment type="similarity">
    <text evidence="3">Belongs to the CSC1 (TC 1.A.17) family.</text>
</comment>
<name>A0ABR2ETR3_9ROSI</name>
<evidence type="ECO:0000256" key="2">
    <source>
        <dbReference type="ARBA" id="ARBA00004229"/>
    </source>
</evidence>
<accession>A0ABR2ETR3</accession>
<keyword evidence="6" id="KW-0934">Plastid</keyword>
<feature type="transmembrane region" description="Helical" evidence="14">
    <location>
        <begin position="372"/>
        <end position="396"/>
    </location>
</feature>
<feature type="domain" description="Glycosyl hydrolase family 13 catalytic" evidence="15">
    <location>
        <begin position="1184"/>
        <end position="1561"/>
    </location>
</feature>
<evidence type="ECO:0000256" key="4">
    <source>
        <dbReference type="ARBA" id="ARBA00022448"/>
    </source>
</evidence>
<dbReference type="InterPro" id="IPR017853">
    <property type="entry name" value="GH"/>
</dbReference>
<dbReference type="InterPro" id="IPR014756">
    <property type="entry name" value="Ig_E-set"/>
</dbReference>
<keyword evidence="7 14" id="KW-0812">Transmembrane</keyword>
<feature type="transmembrane region" description="Helical" evidence="14">
    <location>
        <begin position="424"/>
        <end position="443"/>
    </location>
</feature>
<keyword evidence="17" id="KW-1185">Reference proteome</keyword>
<dbReference type="Pfam" id="PF02714">
    <property type="entry name" value="RSN1_7TM"/>
    <property type="match status" value="1"/>
</dbReference>
<dbReference type="CDD" id="cd02856">
    <property type="entry name" value="E_set_GDE_Isoamylase_N"/>
    <property type="match status" value="1"/>
</dbReference>
<organism evidence="16 17">
    <name type="scientific">Hibiscus sabdariffa</name>
    <name type="common">roselle</name>
    <dbReference type="NCBI Taxonomy" id="183260"/>
    <lineage>
        <taxon>Eukaryota</taxon>
        <taxon>Viridiplantae</taxon>
        <taxon>Streptophyta</taxon>
        <taxon>Embryophyta</taxon>
        <taxon>Tracheophyta</taxon>
        <taxon>Spermatophyta</taxon>
        <taxon>Magnoliopsida</taxon>
        <taxon>eudicotyledons</taxon>
        <taxon>Gunneridae</taxon>
        <taxon>Pentapetalae</taxon>
        <taxon>rosids</taxon>
        <taxon>malvids</taxon>
        <taxon>Malvales</taxon>
        <taxon>Malvaceae</taxon>
        <taxon>Malvoideae</taxon>
        <taxon>Hibiscus</taxon>
    </lineage>
</organism>
<dbReference type="CDD" id="cd11346">
    <property type="entry name" value="AmyAc_plant_IsoA"/>
    <property type="match status" value="1"/>
</dbReference>
<evidence type="ECO:0000313" key="16">
    <source>
        <dbReference type="EMBL" id="KAK8565422.1"/>
    </source>
</evidence>
<keyword evidence="10 14" id="KW-1133">Transmembrane helix</keyword>
<dbReference type="Proteomes" id="UP001472677">
    <property type="component" value="Unassembled WGS sequence"/>
</dbReference>
<dbReference type="InterPro" id="IPR044505">
    <property type="entry name" value="GlgX_Isoamylase_N_E_set"/>
</dbReference>
<feature type="transmembrane region" description="Helical" evidence="14">
    <location>
        <begin position="512"/>
        <end position="537"/>
    </location>
</feature>
<dbReference type="EMBL" id="JBBPBM010000010">
    <property type="protein sequence ID" value="KAK8565422.1"/>
    <property type="molecule type" value="Genomic_DNA"/>
</dbReference>
<feature type="transmembrane region" description="Helical" evidence="14">
    <location>
        <begin position="156"/>
        <end position="175"/>
    </location>
</feature>
<feature type="transmembrane region" description="Helical" evidence="14">
    <location>
        <begin position="464"/>
        <end position="483"/>
    </location>
</feature>
<feature type="transmembrane region" description="Helical" evidence="14">
    <location>
        <begin position="671"/>
        <end position="688"/>
    </location>
</feature>
<dbReference type="Pfam" id="PF00128">
    <property type="entry name" value="Alpha-amylase"/>
    <property type="match status" value="1"/>
</dbReference>
<keyword evidence="9" id="KW-0809">Transit peptide</keyword>
<dbReference type="Pfam" id="PF02922">
    <property type="entry name" value="CBM_48"/>
    <property type="match status" value="1"/>
</dbReference>
<keyword evidence="5" id="KW-0150">Chloroplast</keyword>
<dbReference type="InterPro" id="IPR013780">
    <property type="entry name" value="Glyco_hydro_b"/>
</dbReference>
<dbReference type="SUPFAM" id="SSF51011">
    <property type="entry name" value="Glycosyl hydrolase domain"/>
    <property type="match status" value="1"/>
</dbReference>
<evidence type="ECO:0000256" key="6">
    <source>
        <dbReference type="ARBA" id="ARBA00022640"/>
    </source>
</evidence>
<evidence type="ECO:0000256" key="9">
    <source>
        <dbReference type="ARBA" id="ARBA00022946"/>
    </source>
</evidence>
<keyword evidence="11" id="KW-0406">Ion transport</keyword>
<dbReference type="InterPro" id="IPR045122">
    <property type="entry name" value="Csc1-like"/>
</dbReference>
<dbReference type="InterPro" id="IPR013783">
    <property type="entry name" value="Ig-like_fold"/>
</dbReference>
<evidence type="ECO:0000256" key="12">
    <source>
        <dbReference type="ARBA" id="ARBA00023136"/>
    </source>
</evidence>
<dbReference type="Pfam" id="PF14703">
    <property type="entry name" value="PHM7_cyt"/>
    <property type="match status" value="1"/>
</dbReference>
<dbReference type="InterPro" id="IPR027815">
    <property type="entry name" value="CSC1/OSCA1-like_cyt"/>
</dbReference>
<dbReference type="Gene3D" id="2.60.40.1180">
    <property type="entry name" value="Golgi alpha-mannosidase II"/>
    <property type="match status" value="1"/>
</dbReference>
<keyword evidence="12 14" id="KW-0472">Membrane</keyword>
<evidence type="ECO:0000259" key="15">
    <source>
        <dbReference type="SMART" id="SM00642"/>
    </source>
</evidence>
<keyword evidence="8" id="KW-0106">Calcium</keyword>
<comment type="caution">
    <text evidence="16">The sequence shown here is derived from an EMBL/GenBank/DDBJ whole genome shotgun (WGS) entry which is preliminary data.</text>
</comment>
<dbReference type="InterPro" id="IPR032880">
    <property type="entry name" value="CSC1/OSCA1-like_N"/>
</dbReference>
<feature type="transmembrane region" description="Helical" evidence="14">
    <location>
        <begin position="644"/>
        <end position="664"/>
    </location>
</feature>
<evidence type="ECO:0000256" key="3">
    <source>
        <dbReference type="ARBA" id="ARBA00007779"/>
    </source>
</evidence>
<protein>
    <recommendedName>
        <fullName evidence="15">Glycosyl hydrolase family 13 catalytic domain-containing protein</fullName>
    </recommendedName>
</protein>
<reference evidence="16 17" key="1">
    <citation type="journal article" date="2024" name="G3 (Bethesda)">
        <title>Genome assembly of Hibiscus sabdariffa L. provides insights into metabolisms of medicinal natural products.</title>
        <authorList>
            <person name="Kim T."/>
        </authorList>
    </citation>
    <scope>NUCLEOTIDE SEQUENCE [LARGE SCALE GENOMIC DNA]</scope>
    <source>
        <strain evidence="16">TK-2024</strain>
        <tissue evidence="16">Old leaves</tissue>
    </source>
</reference>
<dbReference type="InterPro" id="IPR006047">
    <property type="entry name" value="GH13_cat_dom"/>
</dbReference>
<dbReference type="Pfam" id="PF13967">
    <property type="entry name" value="RSN1_TM"/>
    <property type="match status" value="1"/>
</dbReference>
<gene>
    <name evidence="16" type="ORF">V6N12_058985</name>
</gene>
<dbReference type="SMART" id="SM00642">
    <property type="entry name" value="Aamy"/>
    <property type="match status" value="1"/>
</dbReference>
<dbReference type="SUPFAM" id="SSF81296">
    <property type="entry name" value="E set domains"/>
    <property type="match status" value="1"/>
</dbReference>
<dbReference type="InterPro" id="IPR048650">
    <property type="entry name" value="ISOA1-3-like_C"/>
</dbReference>
<evidence type="ECO:0000313" key="17">
    <source>
        <dbReference type="Proteomes" id="UP001472677"/>
    </source>
</evidence>
<evidence type="ECO:0000256" key="11">
    <source>
        <dbReference type="ARBA" id="ARBA00023065"/>
    </source>
</evidence>
<sequence length="1692" mass="190866">MADLREISVSAALNLLSAFAFLVAFAILRLQPINDRVYFPKWYLKGARSSPSRSGPSVNKFVNLDWRTYSRFLNWMPAALRMPEPELIDHAGLDSVVYIRIYLLGLKIIVPLAILAFLVLVPVHWTGDTLEDIRNLTFSDIDKLSISNVPDGSKRFWAHIVMSYVFTLWTFYVLYVEYKAVAAMRLKYLASEIRCPDQFTVLVRNIPPDPDESVSEHIEHFFRVNHPDFYLTHQAVYNANKLAKLVEEKKSLQNWYTYYLNKYERTSKSPTVRTGFCGLFGKKVDAIDYYSSEIQKLIEAEASEREKVLSDPEAIVPAAFVSFKSRWSAAVCAQTQLSHDPTIWLTEWAPEPRDVYWSNLTIPYFDLTIRRLLMAVALFFLISFFMIPIAFVQSLANIDGIEKVFPFLRRLIEKESVKSVIQGFLPGIILKIFLILLPTILMTMSKIEGFPSISSLDRRSAGKYHLFLLVNVFLGSIITGAAFQQLKIFLHQPPTEIPKTVGVSIPMKATFFITYIMVDGWAGVAAEILRLVPLIIFHLKNTFLVKTEQDREQAMDPGCLNFATYEPRIQLYFLLGLVYSAVTPVLLPFIIVFFAFAYVYEALLASLSWHNAHLFLVCNVVSCRKVINVYDQKYESGGSFWPDVHQRLIIGLLISQLLLMGLLSTKNIEKSTIALIPLPILTIWFHLYCKGRFESAFVRFPLQDAMIKDTLERATEPNLNLKEYLKDSYMHPVFKGRVHFESPQMVSDEESNTLVMTTRINIRIQQDFCIVLLKCSHKDDWNKLLINVHKNPNAKAIPSSVRKIVLLVKILFRYLVQNHFLLQAYMPTFCSFLAIGPRGLNLGATESSKFSVVTGYLCKCKMGQSLQRIDVGRKLLPGEIVQNATPPPWSLDLRCFATPRVSVEQTEQSFTKTSQVDELKKLSTFLFSTEIGGQVKVFVGKTSAKYVVDIEVSSLQLSSDDRQLVLSGGLYRSDRDIKNMIIKTPFIARSSSELALELEFEAKEVPCYFSFLLKASSGANSNGSEIRSQRKSSFCVPIGFDQGYPAPLGLSFSADGSMNFAVYSRNAESLVLCLYDDKASEKPALELDLDPVVNRTGDIWHVSIESAWTFVSYGYRCKGNKDTFHAERVLLDPYSKIIGSSTPNHHESGLLLKHLGRLLKEPAFDWSGDVFLNIALEKLVVYRLNVMQFTEDKSSKLPADVGGTFSGVTEKIQHLKDLGINAVLLEPICTFDEQKGPYFPCHFFSPTNLYGPSNGSISAINSMKGMVKNLHANGIEIFLEVVFTHTAVGGALQGLDDLSYYHKNGIEDSGARNALNCNHPVVQQLILDSLRHWVTEFHIDGFCFINATCLLRGFHGEHLSRPPLVEAIAFDPVLSMAKIIADCWDPYDMIQKKMHFPHWKKWAEMNTKFCTDIRNFLRGEGALSSLATRLCGSGDIFSDGRGPAFSFNFVAKNFGLPLVDLVSFSNAELASEISWNCGEEGPTSKTAVLERRLKQIRNFVFILYISQGIPVLNMGDEYGQSSSGSPSYGSRKHLDWNAMTTGFGIQTTKFISFLSSLRKRRSDLLQKRNFLKEENIEWRGSNQSPPGWEDPSCKFLAMTLKADEAEDQLNSEASKLKGDLYIAINGADKAETIILPPPPEGMTWCRLVNTALPYPGFFSVDGKPVREQLMGLVAYEMKSRSCTLFEACNDGS</sequence>
<dbReference type="Pfam" id="PF21156">
    <property type="entry name" value="ISOA1-3_C"/>
    <property type="match status" value="1"/>
</dbReference>